<sequence length="125" mass="14616">MHSVLSTLASLIFRNNDSDRLRLLFSMKWAGHRAKKGFSLLFAHGPEHCSDNFMLKMLKKRISAHTSKQMSRLESISSRREGTSIYRRYNKSSLWHSKKCSFFSFDVLLLTVRQSFAFENYSTEL</sequence>
<proteinExistence type="predicted"/>
<name>A0A0B2VL61_TOXCA</name>
<dbReference type="EMBL" id="JPKZ01001028">
    <property type="protein sequence ID" value="KHN84231.1"/>
    <property type="molecule type" value="Genomic_DNA"/>
</dbReference>
<evidence type="ECO:0000313" key="1">
    <source>
        <dbReference type="EMBL" id="KHN84231.1"/>
    </source>
</evidence>
<reference evidence="1 2" key="1">
    <citation type="submission" date="2014-11" db="EMBL/GenBank/DDBJ databases">
        <title>Genetic blueprint of the zoonotic pathogen Toxocara canis.</title>
        <authorList>
            <person name="Zhu X.-Q."/>
            <person name="Korhonen P.K."/>
            <person name="Cai H."/>
            <person name="Young N.D."/>
            <person name="Nejsum P."/>
            <person name="von Samson-Himmelstjerna G."/>
            <person name="Boag P.R."/>
            <person name="Tan P."/>
            <person name="Li Q."/>
            <person name="Min J."/>
            <person name="Yang Y."/>
            <person name="Wang X."/>
            <person name="Fang X."/>
            <person name="Hall R.S."/>
            <person name="Hofmann A."/>
            <person name="Sternberg P.W."/>
            <person name="Jex A.R."/>
            <person name="Gasser R.B."/>
        </authorList>
    </citation>
    <scope>NUCLEOTIDE SEQUENCE [LARGE SCALE GENOMIC DNA]</scope>
    <source>
        <strain evidence="1">PN_DK_2014</strain>
    </source>
</reference>
<comment type="caution">
    <text evidence="1">The sequence shown here is derived from an EMBL/GenBank/DDBJ whole genome shotgun (WGS) entry which is preliminary data.</text>
</comment>
<protein>
    <submittedName>
        <fullName evidence="1">Uncharacterized protein</fullName>
    </submittedName>
</protein>
<accession>A0A0B2VL61</accession>
<keyword evidence="2" id="KW-1185">Reference proteome</keyword>
<gene>
    <name evidence="1" type="ORF">Tcan_00088</name>
</gene>
<dbReference type="Proteomes" id="UP000031036">
    <property type="component" value="Unassembled WGS sequence"/>
</dbReference>
<dbReference type="AlphaFoldDB" id="A0A0B2VL61"/>
<evidence type="ECO:0000313" key="2">
    <source>
        <dbReference type="Proteomes" id="UP000031036"/>
    </source>
</evidence>
<organism evidence="1 2">
    <name type="scientific">Toxocara canis</name>
    <name type="common">Canine roundworm</name>
    <dbReference type="NCBI Taxonomy" id="6265"/>
    <lineage>
        <taxon>Eukaryota</taxon>
        <taxon>Metazoa</taxon>
        <taxon>Ecdysozoa</taxon>
        <taxon>Nematoda</taxon>
        <taxon>Chromadorea</taxon>
        <taxon>Rhabditida</taxon>
        <taxon>Spirurina</taxon>
        <taxon>Ascaridomorpha</taxon>
        <taxon>Ascaridoidea</taxon>
        <taxon>Toxocaridae</taxon>
        <taxon>Toxocara</taxon>
    </lineage>
</organism>